<gene>
    <name evidence="1" type="ORF">J2S75_002654</name>
</gene>
<reference evidence="1 2" key="1">
    <citation type="submission" date="2023-07" db="EMBL/GenBank/DDBJ databases">
        <title>Genomic Encyclopedia of Type Strains, Phase IV (KMG-IV): sequencing the most valuable type-strain genomes for metagenomic binning, comparative biology and taxonomic classification.</title>
        <authorList>
            <person name="Goeker M."/>
        </authorList>
    </citation>
    <scope>NUCLEOTIDE SEQUENCE [LARGE SCALE GENOMIC DNA]</scope>
    <source>
        <strain evidence="1 2">DSM 2457</strain>
    </source>
</reference>
<dbReference type="RefSeq" id="WP_307020334.1">
    <property type="nucleotide sequence ID" value="NZ_JAUSUI010000005.1"/>
</dbReference>
<dbReference type="EMBL" id="JAUSUI010000005">
    <property type="protein sequence ID" value="MDQ0303620.1"/>
    <property type="molecule type" value="Genomic_DNA"/>
</dbReference>
<sequence length="156" mass="16542">MSVPSAILRSFAGRTLRSGSAAAIATTVVLALRARAEGQHVVQPVNATSHWFLGDAAGRSRAVDLKHTLGGYLTHHAASLLWAGVFEALRLWRPQRNPLGDAALVATFAAVVDYAVVPRRLTPGWELVVRPRSIALAYTAMGLVLATAAVGRRGGR</sequence>
<accession>A0ABU0BCQ9</accession>
<keyword evidence="2" id="KW-1185">Reference proteome</keyword>
<evidence type="ECO:0000313" key="2">
    <source>
        <dbReference type="Proteomes" id="UP001224682"/>
    </source>
</evidence>
<comment type="caution">
    <text evidence="1">The sequence shown here is derived from an EMBL/GenBank/DDBJ whole genome shotgun (WGS) entry which is preliminary data.</text>
</comment>
<name>A0ABU0BCQ9_9HYPH</name>
<evidence type="ECO:0008006" key="3">
    <source>
        <dbReference type="Google" id="ProtNLM"/>
    </source>
</evidence>
<dbReference type="Proteomes" id="UP001224682">
    <property type="component" value="Unassembled WGS sequence"/>
</dbReference>
<organism evidence="1 2">
    <name type="scientific">Ancylobacter polymorphus</name>
    <dbReference type="NCBI Taxonomy" id="223390"/>
    <lineage>
        <taxon>Bacteria</taxon>
        <taxon>Pseudomonadati</taxon>
        <taxon>Pseudomonadota</taxon>
        <taxon>Alphaproteobacteria</taxon>
        <taxon>Hyphomicrobiales</taxon>
        <taxon>Xanthobacteraceae</taxon>
        <taxon>Ancylobacter</taxon>
    </lineage>
</organism>
<proteinExistence type="predicted"/>
<evidence type="ECO:0000313" key="1">
    <source>
        <dbReference type="EMBL" id="MDQ0303620.1"/>
    </source>
</evidence>
<protein>
    <recommendedName>
        <fullName evidence="3">DUF2938 domain-containing protein</fullName>
    </recommendedName>
</protein>